<organism evidence="1 2">
    <name type="scientific">Thalassiosira oceanica</name>
    <name type="common">Marine diatom</name>
    <dbReference type="NCBI Taxonomy" id="159749"/>
    <lineage>
        <taxon>Eukaryota</taxon>
        <taxon>Sar</taxon>
        <taxon>Stramenopiles</taxon>
        <taxon>Ochrophyta</taxon>
        <taxon>Bacillariophyta</taxon>
        <taxon>Coscinodiscophyceae</taxon>
        <taxon>Thalassiosirophycidae</taxon>
        <taxon>Thalassiosirales</taxon>
        <taxon>Thalassiosiraceae</taxon>
        <taxon>Thalassiosira</taxon>
    </lineage>
</organism>
<comment type="caution">
    <text evidence="1">The sequence shown here is derived from an EMBL/GenBank/DDBJ whole genome shotgun (WGS) entry which is preliminary data.</text>
</comment>
<sequence length="103" mass="11278">MGDKDSVESINRAFMAGLATKEHYAEALKGYQDAVEEMKNSPPISLLLRLPLADLVPVRGQELVELANSVLLGSILRPDELDLGHLLVRLELGLPAAVRVRHL</sequence>
<evidence type="ECO:0000313" key="1">
    <source>
        <dbReference type="EMBL" id="EJK56510.1"/>
    </source>
</evidence>
<dbReference type="Proteomes" id="UP000266841">
    <property type="component" value="Unassembled WGS sequence"/>
</dbReference>
<proteinExistence type="predicted"/>
<dbReference type="AlphaFoldDB" id="K0RU39"/>
<feature type="non-terminal residue" evidence="1">
    <location>
        <position position="103"/>
    </location>
</feature>
<reference evidence="1 2" key="1">
    <citation type="journal article" date="2012" name="Genome Biol.">
        <title>Genome and low-iron response of an oceanic diatom adapted to chronic iron limitation.</title>
        <authorList>
            <person name="Lommer M."/>
            <person name="Specht M."/>
            <person name="Roy A.S."/>
            <person name="Kraemer L."/>
            <person name="Andreson R."/>
            <person name="Gutowska M.A."/>
            <person name="Wolf J."/>
            <person name="Bergner S.V."/>
            <person name="Schilhabel M.B."/>
            <person name="Klostermeier U.C."/>
            <person name="Beiko R.G."/>
            <person name="Rosenstiel P."/>
            <person name="Hippler M."/>
            <person name="Laroche J."/>
        </authorList>
    </citation>
    <scope>NUCLEOTIDE SEQUENCE [LARGE SCALE GENOMIC DNA]</scope>
    <source>
        <strain evidence="1 2">CCMP1005</strain>
    </source>
</reference>
<gene>
    <name evidence="1" type="ORF">THAOC_23587</name>
</gene>
<evidence type="ECO:0000313" key="2">
    <source>
        <dbReference type="Proteomes" id="UP000266841"/>
    </source>
</evidence>
<keyword evidence="2" id="KW-1185">Reference proteome</keyword>
<protein>
    <submittedName>
        <fullName evidence="1">Uncharacterized protein</fullName>
    </submittedName>
</protein>
<name>K0RU39_THAOC</name>
<accession>K0RU39</accession>
<dbReference type="EMBL" id="AGNL01031215">
    <property type="protein sequence ID" value="EJK56510.1"/>
    <property type="molecule type" value="Genomic_DNA"/>
</dbReference>